<feature type="transmembrane region" description="Helical" evidence="8">
    <location>
        <begin position="115"/>
        <end position="137"/>
    </location>
</feature>
<evidence type="ECO:0000256" key="6">
    <source>
        <dbReference type="ARBA" id="ARBA00022989"/>
    </source>
</evidence>
<proteinExistence type="predicted"/>
<evidence type="ECO:0000256" key="5">
    <source>
        <dbReference type="ARBA" id="ARBA00022692"/>
    </source>
</evidence>
<sequence length="597" mass="66436">MINKIIYALSHYLALLVFLCACWGVGQTVLRRLAPSAPGPEEKPLWHGIATALGMGAYVCAIQWLAIAGQFRFLPLLLALVFGLCLGALEWRALPARGEPTMAQRWRSANWAERGALLLIAFMILPTLIAPLCPPLAWDEVMYHLPHAKQWALNGRLSVNEWLRYPWFPYNVDLLFSAALLTYDDVMPHLLNALAAWLTAFLVYHAGKRYFGKSLAFIAAVVFMVLMRDEFDLAMVDVSVMLFIFAGCLAFYLWQQQPERLVLLAVSAFLLGVAVGAKYQALQLLPLLAIALLARTRAPRDWLIAIVGLLLPCAFWYVRNYMLTGDPFNPIGGKLFGFTDWNLADYQWQMADLKLHAGAPHWIIWPALLAPFIAKVRRLPGARAAMILAGAGLAVWLLTSRYPRYLMPFYPVLALLAAAVWHWAFVTACSRFARGQGDGLEKKAAVSCVSLLLLVVVPFALTKEYKNWKLVAPTVDAREAVLQRKITGYAMLAYLRDHPMGRTYQFGLEDALYYSPPGTGGDHFGPGRYRDLAGLAPADLAKALRHLGYTSLLIHTVRWPGIETKPGFAQFFTLVHRDGPVSLYQVADTAPAAAQPN</sequence>
<dbReference type="PANTHER" id="PTHR33908">
    <property type="entry name" value="MANNOSYLTRANSFERASE YKCB-RELATED"/>
    <property type="match status" value="1"/>
</dbReference>
<dbReference type="AlphaFoldDB" id="A0A6L6QLH8"/>
<comment type="caution">
    <text evidence="9">The sequence shown here is derived from an EMBL/GenBank/DDBJ whole genome shotgun (WGS) entry which is preliminary data.</text>
</comment>
<gene>
    <name evidence="9" type="ORF">GM658_20465</name>
</gene>
<feature type="transmembrane region" description="Helical" evidence="8">
    <location>
        <begin position="73"/>
        <end position="94"/>
    </location>
</feature>
<feature type="transmembrane region" description="Helical" evidence="8">
    <location>
        <begin position="186"/>
        <end position="203"/>
    </location>
</feature>
<keyword evidence="3" id="KW-0328">Glycosyltransferase</keyword>
<protein>
    <submittedName>
        <fullName evidence="9">Uncharacterized protein</fullName>
    </submittedName>
</protein>
<keyword evidence="5 8" id="KW-0812">Transmembrane</keyword>
<organism evidence="9 10">
    <name type="scientific">Massilia eburnea</name>
    <dbReference type="NCBI Taxonomy" id="1776165"/>
    <lineage>
        <taxon>Bacteria</taxon>
        <taxon>Pseudomonadati</taxon>
        <taxon>Pseudomonadota</taxon>
        <taxon>Betaproteobacteria</taxon>
        <taxon>Burkholderiales</taxon>
        <taxon>Oxalobacteraceae</taxon>
        <taxon>Telluria group</taxon>
        <taxon>Massilia</taxon>
    </lineage>
</organism>
<feature type="transmembrane region" description="Helical" evidence="8">
    <location>
        <begin position="45"/>
        <end position="67"/>
    </location>
</feature>
<dbReference type="PROSITE" id="PS51257">
    <property type="entry name" value="PROKAR_LIPOPROTEIN"/>
    <property type="match status" value="1"/>
</dbReference>
<evidence type="ECO:0000256" key="1">
    <source>
        <dbReference type="ARBA" id="ARBA00004651"/>
    </source>
</evidence>
<feature type="transmembrane region" description="Helical" evidence="8">
    <location>
        <begin position="405"/>
        <end position="424"/>
    </location>
</feature>
<dbReference type="Proteomes" id="UP000472320">
    <property type="component" value="Unassembled WGS sequence"/>
</dbReference>
<dbReference type="InterPro" id="IPR050297">
    <property type="entry name" value="LipidA_mod_glycosyltrf_83"/>
</dbReference>
<keyword evidence="4" id="KW-0808">Transferase</keyword>
<evidence type="ECO:0000256" key="4">
    <source>
        <dbReference type="ARBA" id="ARBA00022679"/>
    </source>
</evidence>
<feature type="transmembrane region" description="Helical" evidence="8">
    <location>
        <begin position="444"/>
        <end position="461"/>
    </location>
</feature>
<keyword evidence="7 8" id="KW-0472">Membrane</keyword>
<keyword evidence="2" id="KW-1003">Cell membrane</keyword>
<keyword evidence="10" id="KW-1185">Reference proteome</keyword>
<evidence type="ECO:0000256" key="7">
    <source>
        <dbReference type="ARBA" id="ARBA00023136"/>
    </source>
</evidence>
<accession>A0A6L6QLH8</accession>
<feature type="transmembrane region" description="Helical" evidence="8">
    <location>
        <begin position="210"/>
        <end position="227"/>
    </location>
</feature>
<dbReference type="RefSeq" id="WP_155455920.1">
    <property type="nucleotide sequence ID" value="NZ_WNKX01000018.1"/>
</dbReference>
<keyword evidence="6 8" id="KW-1133">Transmembrane helix</keyword>
<dbReference type="EMBL" id="WNKX01000018">
    <property type="protein sequence ID" value="MTW12985.1"/>
    <property type="molecule type" value="Genomic_DNA"/>
</dbReference>
<comment type="subcellular location">
    <subcellularLocation>
        <location evidence="1">Cell membrane</location>
        <topology evidence="1">Multi-pass membrane protein</topology>
    </subcellularLocation>
</comment>
<evidence type="ECO:0000256" key="2">
    <source>
        <dbReference type="ARBA" id="ARBA00022475"/>
    </source>
</evidence>
<name>A0A6L6QLH8_9BURK</name>
<evidence type="ECO:0000256" key="8">
    <source>
        <dbReference type="SAM" id="Phobius"/>
    </source>
</evidence>
<evidence type="ECO:0000313" key="9">
    <source>
        <dbReference type="EMBL" id="MTW12985.1"/>
    </source>
</evidence>
<reference evidence="9 10" key="1">
    <citation type="submission" date="2019-11" db="EMBL/GenBank/DDBJ databases">
        <title>Type strains purchased from KCTC, JCM and DSMZ.</title>
        <authorList>
            <person name="Lu H."/>
        </authorList>
    </citation>
    <scope>NUCLEOTIDE SEQUENCE [LARGE SCALE GENOMIC DNA]</scope>
    <source>
        <strain evidence="9 10">JCM 31587</strain>
    </source>
</reference>
<evidence type="ECO:0000256" key="3">
    <source>
        <dbReference type="ARBA" id="ARBA00022676"/>
    </source>
</evidence>
<dbReference type="OrthoDB" id="8672947at2"/>
<dbReference type="GO" id="GO:0005886">
    <property type="term" value="C:plasma membrane"/>
    <property type="evidence" value="ECO:0007669"/>
    <property type="project" value="UniProtKB-SubCell"/>
</dbReference>
<feature type="transmembrane region" description="Helical" evidence="8">
    <location>
        <begin position="302"/>
        <end position="318"/>
    </location>
</feature>
<dbReference type="GO" id="GO:0016763">
    <property type="term" value="F:pentosyltransferase activity"/>
    <property type="evidence" value="ECO:0007669"/>
    <property type="project" value="TreeGrafter"/>
</dbReference>
<feature type="transmembrane region" description="Helical" evidence="8">
    <location>
        <begin position="380"/>
        <end position="398"/>
    </location>
</feature>
<feature type="transmembrane region" description="Helical" evidence="8">
    <location>
        <begin position="261"/>
        <end position="282"/>
    </location>
</feature>
<feature type="transmembrane region" description="Helical" evidence="8">
    <location>
        <begin position="233"/>
        <end position="254"/>
    </location>
</feature>
<feature type="transmembrane region" description="Helical" evidence="8">
    <location>
        <begin position="6"/>
        <end position="25"/>
    </location>
</feature>
<dbReference type="GO" id="GO:0009103">
    <property type="term" value="P:lipopolysaccharide biosynthetic process"/>
    <property type="evidence" value="ECO:0007669"/>
    <property type="project" value="UniProtKB-ARBA"/>
</dbReference>
<evidence type="ECO:0000313" key="10">
    <source>
        <dbReference type="Proteomes" id="UP000472320"/>
    </source>
</evidence>
<dbReference type="PANTHER" id="PTHR33908:SF11">
    <property type="entry name" value="MEMBRANE PROTEIN"/>
    <property type="match status" value="1"/>
</dbReference>